<dbReference type="InterPro" id="IPR006311">
    <property type="entry name" value="TAT_signal"/>
</dbReference>
<dbReference type="InterPro" id="IPR050266">
    <property type="entry name" value="AB_hydrolase_sf"/>
</dbReference>
<reference evidence="10 11" key="1">
    <citation type="submission" date="2020-08" db="EMBL/GenBank/DDBJ databases">
        <title>Sequencing the genomes of 1000 actinobacteria strains.</title>
        <authorList>
            <person name="Klenk H.-P."/>
        </authorList>
    </citation>
    <scope>NUCLEOTIDE SEQUENCE [LARGE SCALE GENOMIC DNA]</scope>
    <source>
        <strain evidence="10 11">DSM 43851</strain>
    </source>
</reference>
<comment type="similarity">
    <text evidence="2 7">Belongs to the peptidase S33 family.</text>
</comment>
<gene>
    <name evidence="10" type="ORF">BJ998_007861</name>
</gene>
<dbReference type="Pfam" id="PF00561">
    <property type="entry name" value="Abhydrolase_1"/>
    <property type="match status" value="1"/>
</dbReference>
<dbReference type="Proteomes" id="UP000585638">
    <property type="component" value="Unassembled WGS sequence"/>
</dbReference>
<dbReference type="NCBIfam" id="TIGR01250">
    <property type="entry name" value="pro_imino_pep_2"/>
    <property type="match status" value="1"/>
</dbReference>
<dbReference type="GO" id="GO:0006508">
    <property type="term" value="P:proteolysis"/>
    <property type="evidence" value="ECO:0007669"/>
    <property type="project" value="InterPro"/>
</dbReference>
<keyword evidence="5 7" id="KW-0378">Hydrolase</keyword>
<evidence type="ECO:0000256" key="1">
    <source>
        <dbReference type="ARBA" id="ARBA00001585"/>
    </source>
</evidence>
<dbReference type="PRINTS" id="PR00793">
    <property type="entry name" value="PROAMNOPTASE"/>
</dbReference>
<evidence type="ECO:0000256" key="6">
    <source>
        <dbReference type="ARBA" id="ARBA00029605"/>
    </source>
</evidence>
<dbReference type="EMBL" id="JACHIR010000001">
    <property type="protein sequence ID" value="MBB5896665.1"/>
    <property type="molecule type" value="Genomic_DNA"/>
</dbReference>
<evidence type="ECO:0000256" key="3">
    <source>
        <dbReference type="ARBA" id="ARBA00012568"/>
    </source>
</evidence>
<sequence>MINRREVLKAATGLTVGGAMSVVASATPAFGAPQDLRPGERYVDVPGGRVWVNVVGSGWRPPLLVLHGGPGAGHDYLEPLGEFATSRAVVFYDQLGCGRSDKPDNPSLWTIDRFVAEVHAVRRALKLNRHHLYGHSWGGWLAIEYLLRRSPRGVGAVVLSSTSASAAQFVAGTRYLRTLLPADVQQVLDHYEAKGDFTAPEYLDAVNVFYRNFLCRLDPYPEPLLRSAANLAGNQVYATMGGPNELSVTGNLASWHRTSQVSCIQNPVLLTRGRYDEFAEPCTDTLQRLLPRAERVEFPHSAHVAMWEDQQAYLHALTSFLTAWDPIVGWYT</sequence>
<evidence type="ECO:0000256" key="4">
    <source>
        <dbReference type="ARBA" id="ARBA00021843"/>
    </source>
</evidence>
<evidence type="ECO:0000313" key="10">
    <source>
        <dbReference type="EMBL" id="MBB5896665.1"/>
    </source>
</evidence>
<name>A0A7W9KQB4_9PSEU</name>
<evidence type="ECO:0000256" key="2">
    <source>
        <dbReference type="ARBA" id="ARBA00010088"/>
    </source>
</evidence>
<feature type="active site" description="Nucleophile" evidence="8">
    <location>
        <position position="136"/>
    </location>
</feature>
<dbReference type="RefSeq" id="WP_184868276.1">
    <property type="nucleotide sequence ID" value="NZ_BAAAWY010000068.1"/>
</dbReference>
<feature type="active site" evidence="8">
    <location>
        <position position="276"/>
    </location>
</feature>
<feature type="domain" description="AB hydrolase-1" evidence="9">
    <location>
        <begin position="61"/>
        <end position="309"/>
    </location>
</feature>
<dbReference type="PROSITE" id="PS51318">
    <property type="entry name" value="TAT"/>
    <property type="match status" value="1"/>
</dbReference>
<comment type="caution">
    <text evidence="10">The sequence shown here is derived from an EMBL/GenBank/DDBJ whole genome shotgun (WGS) entry which is preliminary data.</text>
</comment>
<dbReference type="InterPro" id="IPR000073">
    <property type="entry name" value="AB_hydrolase_1"/>
</dbReference>
<organism evidence="10 11">
    <name type="scientific">Kutzneria kofuensis</name>
    <dbReference type="NCBI Taxonomy" id="103725"/>
    <lineage>
        <taxon>Bacteria</taxon>
        <taxon>Bacillati</taxon>
        <taxon>Actinomycetota</taxon>
        <taxon>Actinomycetes</taxon>
        <taxon>Pseudonocardiales</taxon>
        <taxon>Pseudonocardiaceae</taxon>
        <taxon>Kutzneria</taxon>
    </lineage>
</organism>
<dbReference type="InterPro" id="IPR002410">
    <property type="entry name" value="Peptidase_S33"/>
</dbReference>
<evidence type="ECO:0000259" key="9">
    <source>
        <dbReference type="Pfam" id="PF00561"/>
    </source>
</evidence>
<comment type="catalytic activity">
    <reaction evidence="1">
        <text>Release of N-terminal proline from a peptide.</text>
        <dbReference type="EC" id="3.4.11.5"/>
    </reaction>
</comment>
<dbReference type="PIRSF" id="PIRSF005539">
    <property type="entry name" value="Pept_S33_TRI_F1"/>
    <property type="match status" value="1"/>
</dbReference>
<dbReference type="GO" id="GO:0004177">
    <property type="term" value="F:aminopeptidase activity"/>
    <property type="evidence" value="ECO:0007669"/>
    <property type="project" value="UniProtKB-EC"/>
</dbReference>
<proteinExistence type="inferred from homology"/>
<evidence type="ECO:0000256" key="7">
    <source>
        <dbReference type="PIRNR" id="PIRNR005539"/>
    </source>
</evidence>
<accession>A0A7W9KQB4</accession>
<dbReference type="AlphaFoldDB" id="A0A7W9KQB4"/>
<evidence type="ECO:0000256" key="8">
    <source>
        <dbReference type="PIRSR" id="PIRSR005539-1"/>
    </source>
</evidence>
<protein>
    <recommendedName>
        <fullName evidence="4">Proline iminopeptidase</fullName>
        <ecNumber evidence="3">3.4.11.5</ecNumber>
    </recommendedName>
    <alternativeName>
        <fullName evidence="6">Prolyl aminopeptidase</fullName>
    </alternativeName>
</protein>
<dbReference type="InterPro" id="IPR029058">
    <property type="entry name" value="AB_hydrolase_fold"/>
</dbReference>
<evidence type="ECO:0000313" key="11">
    <source>
        <dbReference type="Proteomes" id="UP000585638"/>
    </source>
</evidence>
<dbReference type="GO" id="GO:0016020">
    <property type="term" value="C:membrane"/>
    <property type="evidence" value="ECO:0007669"/>
    <property type="project" value="TreeGrafter"/>
</dbReference>
<dbReference type="InterPro" id="IPR005945">
    <property type="entry name" value="Pro_imino_pep"/>
</dbReference>
<dbReference type="SUPFAM" id="SSF53474">
    <property type="entry name" value="alpha/beta-Hydrolases"/>
    <property type="match status" value="1"/>
</dbReference>
<dbReference type="EC" id="3.4.11.5" evidence="3"/>
<feature type="active site" description="Proton donor" evidence="8">
    <location>
        <position position="303"/>
    </location>
</feature>
<keyword evidence="11" id="KW-1185">Reference proteome</keyword>
<dbReference type="Gene3D" id="3.40.50.1820">
    <property type="entry name" value="alpha/beta hydrolase"/>
    <property type="match status" value="1"/>
</dbReference>
<dbReference type="PANTHER" id="PTHR43798:SF27">
    <property type="entry name" value="HYDROLASE ALPHA_BETA HYDROLASE FOLD FAMILY"/>
    <property type="match status" value="1"/>
</dbReference>
<evidence type="ECO:0000256" key="5">
    <source>
        <dbReference type="ARBA" id="ARBA00022801"/>
    </source>
</evidence>
<dbReference type="PANTHER" id="PTHR43798">
    <property type="entry name" value="MONOACYLGLYCEROL LIPASE"/>
    <property type="match status" value="1"/>
</dbReference>